<comment type="subcellular location">
    <subcellularLocation>
        <location evidence="3">Endoplasmic reticulum membrane</location>
        <topology evidence="3">Peripheral membrane protein</topology>
    </subcellularLocation>
    <subcellularLocation>
        <location evidence="2">Microsome membrane</location>
        <topology evidence="2">Peripheral membrane protein</topology>
    </subcellularLocation>
</comment>
<comment type="cofactor">
    <cofactor evidence="1">
        <name>heme</name>
        <dbReference type="ChEBI" id="CHEBI:30413"/>
    </cofactor>
</comment>
<dbReference type="PANTHER" id="PTHR24292">
    <property type="entry name" value="CYTOCHROME P450"/>
    <property type="match status" value="1"/>
</dbReference>
<dbReference type="Pfam" id="PF00067">
    <property type="entry name" value="p450"/>
    <property type="match status" value="1"/>
</dbReference>
<evidence type="ECO:0000256" key="6">
    <source>
        <dbReference type="ARBA" id="ARBA00022723"/>
    </source>
</evidence>
<keyword evidence="14" id="KW-1133">Transmembrane helix</keyword>
<keyword evidence="9 13" id="KW-0560">Oxidoreductase</keyword>
<dbReference type="SUPFAM" id="SSF48264">
    <property type="entry name" value="Cytochrome P450"/>
    <property type="match status" value="1"/>
</dbReference>
<evidence type="ECO:0000256" key="11">
    <source>
        <dbReference type="ARBA" id="ARBA00023033"/>
    </source>
</evidence>
<dbReference type="PROSITE" id="PS00086">
    <property type="entry name" value="CYTOCHROME_P450"/>
    <property type="match status" value="1"/>
</dbReference>
<dbReference type="InterPro" id="IPR017972">
    <property type="entry name" value="Cyt_P450_CS"/>
</dbReference>
<evidence type="ECO:0000256" key="9">
    <source>
        <dbReference type="ARBA" id="ARBA00023002"/>
    </source>
</evidence>
<evidence type="ECO:0000256" key="1">
    <source>
        <dbReference type="ARBA" id="ARBA00001971"/>
    </source>
</evidence>
<dbReference type="PRINTS" id="PR00385">
    <property type="entry name" value="P450"/>
</dbReference>
<evidence type="ECO:0000313" key="16">
    <source>
        <dbReference type="RefSeq" id="XP_046586847.1"/>
    </source>
</evidence>
<proteinExistence type="inferred from homology"/>
<dbReference type="GeneID" id="107225928"/>
<gene>
    <name evidence="16" type="primary">LOC107225928</name>
</gene>
<protein>
    <submittedName>
        <fullName evidence="16">Probable cytochrome P450 6a14 isoform X1</fullName>
    </submittedName>
</protein>
<keyword evidence="7" id="KW-0256">Endoplasmic reticulum</keyword>
<dbReference type="PANTHER" id="PTHR24292:SF100">
    <property type="entry name" value="CYTOCHROME P450 6A16, ISOFORM B-RELATED"/>
    <property type="match status" value="1"/>
</dbReference>
<dbReference type="InterPro" id="IPR036396">
    <property type="entry name" value="Cyt_P450_sf"/>
</dbReference>
<evidence type="ECO:0000256" key="10">
    <source>
        <dbReference type="ARBA" id="ARBA00023004"/>
    </source>
</evidence>
<evidence type="ECO:0000256" key="2">
    <source>
        <dbReference type="ARBA" id="ARBA00004174"/>
    </source>
</evidence>
<dbReference type="InterPro" id="IPR001128">
    <property type="entry name" value="Cyt_P450"/>
</dbReference>
<feature type="transmembrane region" description="Helical" evidence="14">
    <location>
        <begin position="20"/>
        <end position="38"/>
    </location>
</feature>
<organism evidence="15 16">
    <name type="scientific">Neodiprion lecontei</name>
    <name type="common">Redheaded pine sawfly</name>
    <dbReference type="NCBI Taxonomy" id="441921"/>
    <lineage>
        <taxon>Eukaryota</taxon>
        <taxon>Metazoa</taxon>
        <taxon>Ecdysozoa</taxon>
        <taxon>Arthropoda</taxon>
        <taxon>Hexapoda</taxon>
        <taxon>Insecta</taxon>
        <taxon>Pterygota</taxon>
        <taxon>Neoptera</taxon>
        <taxon>Endopterygota</taxon>
        <taxon>Hymenoptera</taxon>
        <taxon>Tenthredinoidea</taxon>
        <taxon>Diprionidae</taxon>
        <taxon>Diprioninae</taxon>
        <taxon>Neodiprion</taxon>
    </lineage>
</organism>
<name>A0ABM3FFR2_NEOLC</name>
<dbReference type="Gene3D" id="1.10.630.10">
    <property type="entry name" value="Cytochrome P450"/>
    <property type="match status" value="1"/>
</dbReference>
<sequence>MKVTKKENAGKMASHSNYFLVEFIGAVFTLICAAYIYLKYVTYKYWSWRNIDFVKPVVPFGNLWPVLSVRASIGDRFRDIYLEFKKSPVVGVYMFHKPALVVNDPDVIRFVLTKQFAHFHDRGIYCNEKVDPLSGHLFSIPGAKWKFLRTKFSPTFTSSKMKQMFFTVQECSEKMVEFVSPLAKNRELIEVKDLVARFSTDVIASVAFGIQCNSIENPNAEFRSYGRKVLRPRPIMNAISLLAPSWLELLRIPATDADVEKFFVSAFTETVEYRTVNSVVRKDFLDLIMQLMDKGYVENDDKKSFELSELDSQKITLLEGAAQAFVFWLAGFETSSSTVTNCLYELALHQDIQDKVAEEANRVLGEFGGMSYNGVKEMRYLYKVVSETLRKYPAVPILNRECTAEIDLPETGLHVEKGTAIIVPVYGLHNDPEIYPDPEKFDPERFTEENIASRHPYAYLPFGEGPRNCIGMRFGLVQTQVALASLLSKYRFTPGPDVKVPMVIDKANFGIMPAGGITLRIEQR</sequence>
<keyword evidence="8" id="KW-0492">Microsome</keyword>
<evidence type="ECO:0000256" key="13">
    <source>
        <dbReference type="RuleBase" id="RU000461"/>
    </source>
</evidence>
<accession>A0ABM3FFR2</accession>
<dbReference type="RefSeq" id="XP_046586847.1">
    <property type="nucleotide sequence ID" value="XM_046730891.1"/>
</dbReference>
<reference evidence="16" key="1">
    <citation type="submission" date="2025-08" db="UniProtKB">
        <authorList>
            <consortium name="RefSeq"/>
        </authorList>
    </citation>
    <scope>IDENTIFICATION</scope>
    <source>
        <tissue evidence="16">Thorax and Abdomen</tissue>
    </source>
</reference>
<keyword evidence="10 13" id="KW-0408">Iron</keyword>
<dbReference type="Proteomes" id="UP000829291">
    <property type="component" value="Chromosome 2"/>
</dbReference>
<keyword evidence="12 14" id="KW-0472">Membrane</keyword>
<evidence type="ECO:0000313" key="15">
    <source>
        <dbReference type="Proteomes" id="UP000829291"/>
    </source>
</evidence>
<comment type="similarity">
    <text evidence="4 13">Belongs to the cytochrome P450 family.</text>
</comment>
<dbReference type="InterPro" id="IPR050476">
    <property type="entry name" value="Insect_CytP450_Detox"/>
</dbReference>
<dbReference type="CDD" id="cd11056">
    <property type="entry name" value="CYP6-like"/>
    <property type="match status" value="1"/>
</dbReference>
<dbReference type="PRINTS" id="PR00463">
    <property type="entry name" value="EP450I"/>
</dbReference>
<keyword evidence="6 13" id="KW-0479">Metal-binding</keyword>
<evidence type="ECO:0000256" key="5">
    <source>
        <dbReference type="ARBA" id="ARBA00022617"/>
    </source>
</evidence>
<keyword evidence="15" id="KW-1185">Reference proteome</keyword>
<keyword evidence="11 13" id="KW-0503">Monooxygenase</keyword>
<evidence type="ECO:0000256" key="8">
    <source>
        <dbReference type="ARBA" id="ARBA00022848"/>
    </source>
</evidence>
<evidence type="ECO:0000256" key="7">
    <source>
        <dbReference type="ARBA" id="ARBA00022824"/>
    </source>
</evidence>
<evidence type="ECO:0000256" key="3">
    <source>
        <dbReference type="ARBA" id="ARBA00004406"/>
    </source>
</evidence>
<evidence type="ECO:0000256" key="4">
    <source>
        <dbReference type="ARBA" id="ARBA00010617"/>
    </source>
</evidence>
<keyword evidence="14" id="KW-0812">Transmembrane</keyword>
<evidence type="ECO:0000256" key="12">
    <source>
        <dbReference type="ARBA" id="ARBA00023136"/>
    </source>
</evidence>
<dbReference type="InterPro" id="IPR002401">
    <property type="entry name" value="Cyt_P450_E_grp-I"/>
</dbReference>
<evidence type="ECO:0000256" key="14">
    <source>
        <dbReference type="SAM" id="Phobius"/>
    </source>
</evidence>
<keyword evidence="5 13" id="KW-0349">Heme</keyword>